<name>A0A8X6Y9R1_9ARAC</name>
<evidence type="ECO:0000313" key="1">
    <source>
        <dbReference type="EMBL" id="GFY67156.1"/>
    </source>
</evidence>
<dbReference type="EMBL" id="BMAV01016430">
    <property type="protein sequence ID" value="GFY67156.1"/>
    <property type="molecule type" value="Genomic_DNA"/>
</dbReference>
<dbReference type="AlphaFoldDB" id="A0A8X6Y9R1"/>
<organism evidence="1 2">
    <name type="scientific">Trichonephila inaurata madagascariensis</name>
    <dbReference type="NCBI Taxonomy" id="2747483"/>
    <lineage>
        <taxon>Eukaryota</taxon>
        <taxon>Metazoa</taxon>
        <taxon>Ecdysozoa</taxon>
        <taxon>Arthropoda</taxon>
        <taxon>Chelicerata</taxon>
        <taxon>Arachnida</taxon>
        <taxon>Araneae</taxon>
        <taxon>Araneomorphae</taxon>
        <taxon>Entelegynae</taxon>
        <taxon>Araneoidea</taxon>
        <taxon>Nephilidae</taxon>
        <taxon>Trichonephila</taxon>
        <taxon>Trichonephila inaurata</taxon>
    </lineage>
</organism>
<keyword evidence="2" id="KW-1185">Reference proteome</keyword>
<reference evidence="1" key="1">
    <citation type="submission" date="2020-08" db="EMBL/GenBank/DDBJ databases">
        <title>Multicomponent nature underlies the extraordinary mechanical properties of spider dragline silk.</title>
        <authorList>
            <person name="Kono N."/>
            <person name="Nakamura H."/>
            <person name="Mori M."/>
            <person name="Yoshida Y."/>
            <person name="Ohtoshi R."/>
            <person name="Malay A.D."/>
            <person name="Moran D.A.P."/>
            <person name="Tomita M."/>
            <person name="Numata K."/>
            <person name="Arakawa K."/>
        </authorList>
    </citation>
    <scope>NUCLEOTIDE SEQUENCE</scope>
</reference>
<sequence length="101" mass="11533">MSFSGRKRSSIFTIPPTLVEKMKEPPIIDSQDFDSQSMPDPTATVVKDKVNRELKRKLQGSVLLNSQNSPKFPGDTVTESLGIIIFTAEVIFWLERWFFLQ</sequence>
<evidence type="ECO:0000313" key="2">
    <source>
        <dbReference type="Proteomes" id="UP000886998"/>
    </source>
</evidence>
<dbReference type="Proteomes" id="UP000886998">
    <property type="component" value="Unassembled WGS sequence"/>
</dbReference>
<proteinExistence type="predicted"/>
<protein>
    <submittedName>
        <fullName evidence="1">Uncharacterized protein</fullName>
    </submittedName>
</protein>
<accession>A0A8X6Y9R1</accession>
<gene>
    <name evidence="1" type="ORF">TNIN_416101</name>
</gene>
<comment type="caution">
    <text evidence="1">The sequence shown here is derived from an EMBL/GenBank/DDBJ whole genome shotgun (WGS) entry which is preliminary data.</text>
</comment>